<dbReference type="Proteomes" id="UP000601041">
    <property type="component" value="Unassembled WGS sequence"/>
</dbReference>
<gene>
    <name evidence="2" type="ORF">RHAB21_00921</name>
</gene>
<evidence type="ECO:0000313" key="2">
    <source>
        <dbReference type="EMBL" id="CAD7056322.1"/>
    </source>
</evidence>
<organism evidence="2 3">
    <name type="scientific">Pseudorhizobium halotolerans</name>
    <dbReference type="NCBI Taxonomy" id="1233081"/>
    <lineage>
        <taxon>Bacteria</taxon>
        <taxon>Pseudomonadati</taxon>
        <taxon>Pseudomonadota</taxon>
        <taxon>Alphaproteobacteria</taxon>
        <taxon>Hyphomicrobiales</taxon>
        <taxon>Rhizobiaceae</taxon>
        <taxon>Rhizobium/Agrobacterium group</taxon>
        <taxon>Pseudorhizobium</taxon>
    </lineage>
</organism>
<proteinExistence type="predicted"/>
<feature type="region of interest" description="Disordered" evidence="1">
    <location>
        <begin position="47"/>
        <end position="69"/>
    </location>
</feature>
<keyword evidence="3" id="KW-1185">Reference proteome</keyword>
<comment type="caution">
    <text evidence="2">The sequence shown here is derived from an EMBL/GenBank/DDBJ whole genome shotgun (WGS) entry which is preliminary data.</text>
</comment>
<evidence type="ECO:0000256" key="1">
    <source>
        <dbReference type="SAM" id="MobiDB-lite"/>
    </source>
</evidence>
<reference evidence="2 3" key="1">
    <citation type="submission" date="2020-11" db="EMBL/GenBank/DDBJ databases">
        <authorList>
            <person name="Lassalle F."/>
        </authorList>
    </citation>
    <scope>NUCLEOTIDE SEQUENCE [LARGE SCALE GENOMIC DNA]</scope>
    <source>
        <strain evidence="2 3">AB21</strain>
    </source>
</reference>
<dbReference type="EMBL" id="CABFWE030000016">
    <property type="protein sequence ID" value="CAD7056322.1"/>
    <property type="molecule type" value="Genomic_DNA"/>
</dbReference>
<sequence length="132" mass="14696">MPQFRSKQFRMKHLSALLLLVFWIFAGGVSPAAARADARVPAPALSERPTGYHLHQGRSASASSERQVNRFADETHEAPCPMTFCIICPVILPPRPFEVGYSGRLFYRVGDKARVISSSEPSPLERPPKFVM</sequence>
<protein>
    <submittedName>
        <fullName evidence="2">Uncharacterized protein</fullName>
    </submittedName>
</protein>
<accession>A0ABM8PZG3</accession>
<evidence type="ECO:0000313" key="3">
    <source>
        <dbReference type="Proteomes" id="UP000601041"/>
    </source>
</evidence>
<name>A0ABM8PZG3_9HYPH</name>